<dbReference type="Gene3D" id="1.25.10.10">
    <property type="entry name" value="Leucine-rich Repeat Variant"/>
    <property type="match status" value="4"/>
</dbReference>
<feature type="domain" description="U-box" evidence="6">
    <location>
        <begin position="258"/>
        <end position="332"/>
    </location>
</feature>
<dbReference type="SUPFAM" id="SSF48371">
    <property type="entry name" value="ARM repeat"/>
    <property type="match status" value="1"/>
</dbReference>
<feature type="coiled-coil region" evidence="5">
    <location>
        <begin position="62"/>
        <end position="89"/>
    </location>
</feature>
<dbReference type="InterPro" id="IPR003613">
    <property type="entry name" value="Ubox_domain"/>
</dbReference>
<dbReference type="GO" id="GO:0016567">
    <property type="term" value="P:protein ubiquitination"/>
    <property type="evidence" value="ECO:0007669"/>
    <property type="project" value="InterPro"/>
</dbReference>
<reference evidence="7" key="2">
    <citation type="submission" date="2023-06" db="EMBL/GenBank/DDBJ databases">
        <authorList>
            <person name="Ma L."/>
            <person name="Liu K.-W."/>
            <person name="Li Z."/>
            <person name="Hsiao Y.-Y."/>
            <person name="Qi Y."/>
            <person name="Fu T."/>
            <person name="Tang G."/>
            <person name="Zhang D."/>
            <person name="Sun W.-H."/>
            <person name="Liu D.-K."/>
            <person name="Li Y."/>
            <person name="Chen G.-Z."/>
            <person name="Liu X.-D."/>
            <person name="Liao X.-Y."/>
            <person name="Jiang Y.-T."/>
            <person name="Yu X."/>
            <person name="Hao Y."/>
            <person name="Huang J."/>
            <person name="Zhao X.-W."/>
            <person name="Ke S."/>
            <person name="Chen Y.-Y."/>
            <person name="Wu W.-L."/>
            <person name="Hsu J.-L."/>
            <person name="Lin Y.-F."/>
            <person name="Huang M.-D."/>
            <person name="Li C.-Y."/>
            <person name="Huang L."/>
            <person name="Wang Z.-W."/>
            <person name="Zhao X."/>
            <person name="Zhong W.-Y."/>
            <person name="Peng D.-H."/>
            <person name="Ahmad S."/>
            <person name="Lan S."/>
            <person name="Zhang J.-S."/>
            <person name="Tsai W.-C."/>
            <person name="Van De Peer Y."/>
            <person name="Liu Z.-J."/>
        </authorList>
    </citation>
    <scope>NUCLEOTIDE SEQUENCE</scope>
    <source>
        <strain evidence="7">SCP</strain>
        <tissue evidence="7">Leaves</tissue>
    </source>
</reference>
<evidence type="ECO:0000256" key="3">
    <source>
        <dbReference type="ARBA" id="ARBA00012483"/>
    </source>
</evidence>
<keyword evidence="4" id="KW-0808">Transferase</keyword>
<dbReference type="AlphaFoldDB" id="A0AAV9B154"/>
<dbReference type="CDD" id="cd16664">
    <property type="entry name" value="RING-Ubox_PUB"/>
    <property type="match status" value="1"/>
</dbReference>
<dbReference type="SMART" id="SM00185">
    <property type="entry name" value="ARM"/>
    <property type="match status" value="6"/>
</dbReference>
<evidence type="ECO:0000256" key="4">
    <source>
        <dbReference type="ARBA" id="ARBA00022679"/>
    </source>
</evidence>
<dbReference type="InterPro" id="IPR045210">
    <property type="entry name" value="RING-Ubox_PUB"/>
</dbReference>
<dbReference type="EC" id="2.3.2.27" evidence="3"/>
<dbReference type="InterPro" id="IPR000225">
    <property type="entry name" value="Armadillo"/>
</dbReference>
<proteinExistence type="predicted"/>
<evidence type="ECO:0000259" key="6">
    <source>
        <dbReference type="PROSITE" id="PS51698"/>
    </source>
</evidence>
<evidence type="ECO:0000256" key="5">
    <source>
        <dbReference type="SAM" id="Coils"/>
    </source>
</evidence>
<evidence type="ECO:0000313" key="8">
    <source>
        <dbReference type="Proteomes" id="UP001179952"/>
    </source>
</evidence>
<keyword evidence="8" id="KW-1185">Reference proteome</keyword>
<dbReference type="Gene3D" id="1.20.930.20">
    <property type="entry name" value="Adaptor protein Cbl, N-terminal domain"/>
    <property type="match status" value="1"/>
</dbReference>
<reference evidence="7" key="1">
    <citation type="journal article" date="2023" name="Nat. Commun.">
        <title>Diploid and tetraploid genomes of Acorus and the evolution of monocots.</title>
        <authorList>
            <person name="Ma L."/>
            <person name="Liu K.W."/>
            <person name="Li Z."/>
            <person name="Hsiao Y.Y."/>
            <person name="Qi Y."/>
            <person name="Fu T."/>
            <person name="Tang G.D."/>
            <person name="Zhang D."/>
            <person name="Sun W.H."/>
            <person name="Liu D.K."/>
            <person name="Li Y."/>
            <person name="Chen G.Z."/>
            <person name="Liu X.D."/>
            <person name="Liao X.Y."/>
            <person name="Jiang Y.T."/>
            <person name="Yu X."/>
            <person name="Hao Y."/>
            <person name="Huang J."/>
            <person name="Zhao X.W."/>
            <person name="Ke S."/>
            <person name="Chen Y.Y."/>
            <person name="Wu W.L."/>
            <person name="Hsu J.L."/>
            <person name="Lin Y.F."/>
            <person name="Huang M.D."/>
            <person name="Li C.Y."/>
            <person name="Huang L."/>
            <person name="Wang Z.W."/>
            <person name="Zhao X."/>
            <person name="Zhong W.Y."/>
            <person name="Peng D.H."/>
            <person name="Ahmad S."/>
            <person name="Lan S."/>
            <person name="Zhang J.S."/>
            <person name="Tsai W.C."/>
            <person name="Van de Peer Y."/>
            <person name="Liu Z.J."/>
        </authorList>
    </citation>
    <scope>NUCLEOTIDE SEQUENCE</scope>
    <source>
        <strain evidence="7">SCP</strain>
    </source>
</reference>
<name>A0AAV9B154_ACOGR</name>
<dbReference type="InterPro" id="IPR011989">
    <property type="entry name" value="ARM-like"/>
</dbReference>
<dbReference type="Gene3D" id="3.30.40.10">
    <property type="entry name" value="Zinc/RING finger domain, C3HC4 (zinc finger)"/>
    <property type="match status" value="1"/>
</dbReference>
<dbReference type="InterPro" id="IPR016024">
    <property type="entry name" value="ARM-type_fold"/>
</dbReference>
<dbReference type="EMBL" id="JAUJYN010000005">
    <property type="protein sequence ID" value="KAK1270403.1"/>
    <property type="molecule type" value="Genomic_DNA"/>
</dbReference>
<dbReference type="SUPFAM" id="SSF57850">
    <property type="entry name" value="RING/U-box"/>
    <property type="match status" value="1"/>
</dbReference>
<comment type="pathway">
    <text evidence="2">Protein modification; protein ubiquitination.</text>
</comment>
<evidence type="ECO:0000256" key="1">
    <source>
        <dbReference type="ARBA" id="ARBA00000900"/>
    </source>
</evidence>
<dbReference type="Proteomes" id="UP001179952">
    <property type="component" value="Unassembled WGS sequence"/>
</dbReference>
<dbReference type="SMART" id="SM00504">
    <property type="entry name" value="Ubox"/>
    <property type="match status" value="1"/>
</dbReference>
<comment type="catalytic activity">
    <reaction evidence="1">
        <text>S-ubiquitinyl-[E2 ubiquitin-conjugating enzyme]-L-cysteine + [acceptor protein]-L-lysine = [E2 ubiquitin-conjugating enzyme]-L-cysteine + N(6)-ubiquitinyl-[acceptor protein]-L-lysine.</text>
        <dbReference type="EC" id="2.3.2.27"/>
    </reaction>
</comment>
<protein>
    <recommendedName>
        <fullName evidence="3">RING-type E3 ubiquitin transferase</fullName>
        <ecNumber evidence="3">2.3.2.27</ecNumber>
    </recommendedName>
</protein>
<evidence type="ECO:0000256" key="2">
    <source>
        <dbReference type="ARBA" id="ARBA00004906"/>
    </source>
</evidence>
<dbReference type="PANTHER" id="PTHR45958:SF15">
    <property type="entry name" value="RING-TYPE E3 UBIQUITIN TRANSFERASE"/>
    <property type="match status" value="1"/>
</dbReference>
<dbReference type="Pfam" id="PF04564">
    <property type="entry name" value="U-box"/>
    <property type="match status" value="1"/>
</dbReference>
<dbReference type="CDD" id="cd21037">
    <property type="entry name" value="MLKL_NTD"/>
    <property type="match status" value="1"/>
</dbReference>
<comment type="caution">
    <text evidence="7">The sequence shown here is derived from an EMBL/GenBank/DDBJ whole genome shotgun (WGS) entry which is preliminary data.</text>
</comment>
<accession>A0AAV9B154</accession>
<evidence type="ECO:0000313" key="7">
    <source>
        <dbReference type="EMBL" id="KAK1270403.1"/>
    </source>
</evidence>
<dbReference type="GO" id="GO:0007166">
    <property type="term" value="P:cell surface receptor signaling pathway"/>
    <property type="evidence" value="ECO:0007669"/>
    <property type="project" value="InterPro"/>
</dbReference>
<keyword evidence="5" id="KW-0175">Coiled coil</keyword>
<dbReference type="InterPro" id="IPR052608">
    <property type="entry name" value="U-box_domain_protein"/>
</dbReference>
<dbReference type="InterPro" id="IPR036537">
    <property type="entry name" value="Adaptor_Cbl_N_dom_sf"/>
</dbReference>
<organism evidence="7 8">
    <name type="scientific">Acorus gramineus</name>
    <name type="common">Dwarf sweet flag</name>
    <dbReference type="NCBI Taxonomy" id="55184"/>
    <lineage>
        <taxon>Eukaryota</taxon>
        <taxon>Viridiplantae</taxon>
        <taxon>Streptophyta</taxon>
        <taxon>Embryophyta</taxon>
        <taxon>Tracheophyta</taxon>
        <taxon>Spermatophyta</taxon>
        <taxon>Magnoliopsida</taxon>
        <taxon>Liliopsida</taxon>
        <taxon>Acoraceae</taxon>
        <taxon>Acorus</taxon>
    </lineage>
</organism>
<dbReference type="InterPro" id="IPR013083">
    <property type="entry name" value="Znf_RING/FYVE/PHD"/>
</dbReference>
<dbReference type="InterPro" id="IPR059179">
    <property type="entry name" value="MLKL-like_MCAfunc"/>
</dbReference>
<sequence>MSFVELIPIGTFLSLLTEQVLETAIAARDVLIEKESFKALSRYLYHIEPVLKELQLRELSDSNAARQALEFLETDIKKAKNLVEKYKNRARFYLLVQCRHIVKEVQDVTRDIGRSLAALSLASTEVLSHISDKVNQLHGEMQRAHFEASHAQIRIVEKLNQGLREQKRDQRFANDMLEDIARAVGVPIEPSEISRELEFFRKEKEEAAARKERAEEYFIEQVIELLSRADAANDHEGVRKQYLCRIETVHGTEAEYIAPLKAFTCPLGGNVMVDPVSLCTGTTFERGAIEAWFDSGKNTDPDTGQALHDLTLRPNIRLRQSIEEWREINYCLVIRSSKQRLQSGTEPEVVTALDHLQDIVKENPINKDWIAIEGLIDIILSILRRSRNRYVKRRVLNTLMTIVEGHSRNKDLVVECREFDYIIYCLGRGPDASRAAVELLWELLQGSSGWKEFITQKLVQHDSTVIFLVVLLNSAEVESARRAEAILLKLCDDCDDNIIKVASANWYEPLLRRLREGPDSSRISMARALVKMELVDQNIKHLSEGGAIPSLVEMASGNLEAKEVALCALVKLSNFRENKRQLAEAGAVPLILELMFSPHIPTIIITRCSEILERLSSNDGTEFLVEANGTSLELEPIITNLLALQQNLSFSPTIRKPALRALLSICKSEATFVQRTVVAADGVPIILPLLDDPDKVIRKLAINVLFYFSQHESQGIMDFLLSQRRLESFIGFLKDDSGGDLPMAAAGLLAHLPKSEVRLTEELVKLDGLSAIMNILSSGTIEAKENALGAMLRFTDPSDLAMQRLVVGMGLYPLLISFLKTGSSTSKARAAALICNLSLNSPKLTIMKEQSSWWCFGSPRMPVCDAHGGICDVSTTFCMLKANALPELVNLVKEHVNDPAYEALRAMSTLFQDGFSYRGAEVLNAAEAISPVLHVLEWGTSAMKEEALNILEKAFEVREVADMYCSSARILLIALSTQSHQDKRLGRKAAAVLAQLERYYSKSMPLV</sequence>
<dbReference type="PROSITE" id="PS51698">
    <property type="entry name" value="U_BOX"/>
    <property type="match status" value="1"/>
</dbReference>
<gene>
    <name evidence="7" type="ORF">QJS04_geneDACA007455</name>
</gene>
<dbReference type="PANTHER" id="PTHR45958">
    <property type="entry name" value="RING-TYPE E3 UBIQUITIN TRANSFERASE"/>
    <property type="match status" value="1"/>
</dbReference>
<dbReference type="GO" id="GO:0061630">
    <property type="term" value="F:ubiquitin protein ligase activity"/>
    <property type="evidence" value="ECO:0007669"/>
    <property type="project" value="UniProtKB-EC"/>
</dbReference>